<organism evidence="1 2">
    <name type="scientific">Linderina pennispora</name>
    <dbReference type="NCBI Taxonomy" id="61395"/>
    <lineage>
        <taxon>Eukaryota</taxon>
        <taxon>Fungi</taxon>
        <taxon>Fungi incertae sedis</taxon>
        <taxon>Zoopagomycota</taxon>
        <taxon>Kickxellomycotina</taxon>
        <taxon>Kickxellomycetes</taxon>
        <taxon>Kickxellales</taxon>
        <taxon>Kickxellaceae</taxon>
        <taxon>Linderina</taxon>
    </lineage>
</organism>
<proteinExistence type="predicted"/>
<dbReference type="InterPro" id="IPR027310">
    <property type="entry name" value="Profilin_CS"/>
</dbReference>
<dbReference type="RefSeq" id="XP_040745175.1">
    <property type="nucleotide sequence ID" value="XM_040890256.1"/>
</dbReference>
<dbReference type="Proteomes" id="UP000193922">
    <property type="component" value="Unassembled WGS sequence"/>
</dbReference>
<keyword evidence="2" id="KW-1185">Reference proteome</keyword>
<accession>A0A1Y1WDR0</accession>
<reference evidence="1 2" key="1">
    <citation type="submission" date="2016-07" db="EMBL/GenBank/DDBJ databases">
        <title>Pervasive Adenine N6-methylation of Active Genes in Fungi.</title>
        <authorList>
            <consortium name="DOE Joint Genome Institute"/>
            <person name="Mondo S.J."/>
            <person name="Dannebaum R.O."/>
            <person name="Kuo R.C."/>
            <person name="Labutti K."/>
            <person name="Haridas S."/>
            <person name="Kuo A."/>
            <person name="Salamov A."/>
            <person name="Ahrendt S.R."/>
            <person name="Lipzen A."/>
            <person name="Sullivan W."/>
            <person name="Andreopoulos W.B."/>
            <person name="Clum A."/>
            <person name="Lindquist E."/>
            <person name="Daum C."/>
            <person name="Ramamoorthy G.K."/>
            <person name="Gryganskyi A."/>
            <person name="Culley D."/>
            <person name="Magnuson J.K."/>
            <person name="James T.Y."/>
            <person name="O'Malley M.A."/>
            <person name="Stajich J.E."/>
            <person name="Spatafora J.W."/>
            <person name="Visel A."/>
            <person name="Grigoriev I.V."/>
        </authorList>
    </citation>
    <scope>NUCLEOTIDE SEQUENCE [LARGE SCALE GENOMIC DNA]</scope>
    <source>
        <strain evidence="1 2">ATCC 12442</strain>
    </source>
</reference>
<evidence type="ECO:0000313" key="2">
    <source>
        <dbReference type="Proteomes" id="UP000193922"/>
    </source>
</evidence>
<dbReference type="PROSITE" id="PS00414">
    <property type="entry name" value="PROFILIN"/>
    <property type="match status" value="1"/>
</dbReference>
<dbReference type="GeneID" id="63806904"/>
<gene>
    <name evidence="1" type="ORF">DL89DRAFT_292099</name>
</gene>
<name>A0A1Y1WDR0_9FUNG</name>
<dbReference type="EMBL" id="MCFD01000004">
    <property type="protein sequence ID" value="ORX71660.1"/>
    <property type="molecule type" value="Genomic_DNA"/>
</dbReference>
<sequence length="59" mass="6662">MSSWDQYFDHVTFDQSHIQNGIAAADLSEHAPEHINLKSSLQPTKKLVPQQPVYEIASL</sequence>
<dbReference type="AlphaFoldDB" id="A0A1Y1WDR0"/>
<comment type="caution">
    <text evidence="1">The sequence shown here is derived from an EMBL/GenBank/DDBJ whole genome shotgun (WGS) entry which is preliminary data.</text>
</comment>
<protein>
    <submittedName>
        <fullName evidence="1">Uncharacterized protein</fullName>
    </submittedName>
</protein>
<dbReference type="GO" id="GO:0003779">
    <property type="term" value="F:actin binding"/>
    <property type="evidence" value="ECO:0007669"/>
    <property type="project" value="InterPro"/>
</dbReference>
<evidence type="ECO:0000313" key="1">
    <source>
        <dbReference type="EMBL" id="ORX71660.1"/>
    </source>
</evidence>